<organism evidence="3 4">
    <name type="scientific">Rhizobium deserti</name>
    <dbReference type="NCBI Taxonomy" id="2547961"/>
    <lineage>
        <taxon>Bacteria</taxon>
        <taxon>Pseudomonadati</taxon>
        <taxon>Pseudomonadota</taxon>
        <taxon>Alphaproteobacteria</taxon>
        <taxon>Hyphomicrobiales</taxon>
        <taxon>Rhizobiaceae</taxon>
        <taxon>Rhizobium/Agrobacterium group</taxon>
        <taxon>Rhizobium</taxon>
    </lineage>
</organism>
<evidence type="ECO:0000256" key="1">
    <source>
        <dbReference type="SAM" id="MobiDB-lite"/>
    </source>
</evidence>
<dbReference type="Proteomes" id="UP000295238">
    <property type="component" value="Unassembled WGS sequence"/>
</dbReference>
<name>A0A4R5UBB8_9HYPH</name>
<dbReference type="EMBL" id="SMTL01000005">
    <property type="protein sequence ID" value="TDK32236.1"/>
    <property type="molecule type" value="Genomic_DNA"/>
</dbReference>
<keyword evidence="4" id="KW-1185">Reference proteome</keyword>
<feature type="domain" description="DUF2382" evidence="2">
    <location>
        <begin position="166"/>
        <end position="275"/>
    </location>
</feature>
<feature type="region of interest" description="Disordered" evidence="1">
    <location>
        <begin position="256"/>
        <end position="294"/>
    </location>
</feature>
<evidence type="ECO:0000259" key="2">
    <source>
        <dbReference type="Pfam" id="PF09557"/>
    </source>
</evidence>
<accession>A0A4R5UBB8</accession>
<dbReference type="Pfam" id="PF09557">
    <property type="entry name" value="DUF2382"/>
    <property type="match status" value="1"/>
</dbReference>
<dbReference type="RefSeq" id="WP_133317575.1">
    <property type="nucleotide sequence ID" value="NZ_SMTL01000005.1"/>
</dbReference>
<feature type="compositionally biased region" description="Basic and acidic residues" evidence="1">
    <location>
        <begin position="256"/>
        <end position="273"/>
    </location>
</feature>
<dbReference type="PANTHER" id="PTHR38463">
    <property type="entry name" value="STRESS RESPONSE PROTEIN YSNF"/>
    <property type="match status" value="1"/>
</dbReference>
<dbReference type="OrthoDB" id="7204249at2"/>
<gene>
    <name evidence="3" type="ORF">E2F50_18115</name>
</gene>
<reference evidence="3 4" key="1">
    <citation type="submission" date="2019-03" db="EMBL/GenBank/DDBJ databases">
        <title>Rhizobium sp. nov., an bacterium isolated from biocrust in Mu Us Desert.</title>
        <authorList>
            <person name="Lixiong L."/>
        </authorList>
    </citation>
    <scope>NUCLEOTIDE SEQUENCE [LARGE SCALE GENOMIC DNA]</scope>
    <source>
        <strain evidence="3 4">SPY-1</strain>
    </source>
</reference>
<sequence>MSYTDQNYTASGSNTITAFFDDRLEADRAVARLTEAGISRESVRVIAESSAAGTAGTTTSGEEHKGFWASLADLFLPDEDRSVYAEGIRRGGYLVTVSGYPLDLHDRALDILDDEGSIDLDERTKAWESEGWSRSTASDSFAASGYDRTRGTAGVSTLEASGEDVIPVVEEELRVGKRDVNNGRVRVRSYVTETPVRENVSLRDENVEITRRSVDRPLTGTENAFVDRTIEAEEHREEAVVSKDARVIEEISLRKTAEQREETISDSVRKTEVEVEDERTGGLGNVGSSGLRRD</sequence>
<proteinExistence type="predicted"/>
<evidence type="ECO:0000313" key="3">
    <source>
        <dbReference type="EMBL" id="TDK32236.1"/>
    </source>
</evidence>
<dbReference type="PANTHER" id="PTHR38463:SF1">
    <property type="entry name" value="STRESS RESPONSE PROTEIN YSNF"/>
    <property type="match status" value="1"/>
</dbReference>
<dbReference type="AlphaFoldDB" id="A0A4R5UBB8"/>
<comment type="caution">
    <text evidence="3">The sequence shown here is derived from an EMBL/GenBank/DDBJ whole genome shotgun (WGS) entry which is preliminary data.</text>
</comment>
<protein>
    <submittedName>
        <fullName evidence="3">DUF2382 domain-containing protein</fullName>
    </submittedName>
</protein>
<dbReference type="InterPro" id="IPR052967">
    <property type="entry name" value="Stress_Response_Assoc"/>
</dbReference>
<dbReference type="InterPro" id="IPR019060">
    <property type="entry name" value="DUF2382"/>
</dbReference>
<evidence type="ECO:0000313" key="4">
    <source>
        <dbReference type="Proteomes" id="UP000295238"/>
    </source>
</evidence>